<keyword evidence="1" id="KW-0732">Signal</keyword>
<dbReference type="AlphaFoldDB" id="A0AAV5K6F0"/>
<proteinExistence type="predicted"/>
<accession>A0AAV5K6F0</accession>
<name>A0AAV5K6F0_9ROSI</name>
<evidence type="ECO:0000313" key="2">
    <source>
        <dbReference type="EMBL" id="GKV19327.1"/>
    </source>
</evidence>
<reference evidence="2 3" key="1">
    <citation type="journal article" date="2021" name="Commun. Biol.">
        <title>The genome of Shorea leprosula (Dipterocarpaceae) highlights the ecological relevance of drought in aseasonal tropical rainforests.</title>
        <authorList>
            <person name="Ng K.K.S."/>
            <person name="Kobayashi M.J."/>
            <person name="Fawcett J.A."/>
            <person name="Hatakeyama M."/>
            <person name="Paape T."/>
            <person name="Ng C.H."/>
            <person name="Ang C.C."/>
            <person name="Tnah L.H."/>
            <person name="Lee C.T."/>
            <person name="Nishiyama T."/>
            <person name="Sese J."/>
            <person name="O'Brien M.J."/>
            <person name="Copetti D."/>
            <person name="Mohd Noor M.I."/>
            <person name="Ong R.C."/>
            <person name="Putra M."/>
            <person name="Sireger I.Z."/>
            <person name="Indrioko S."/>
            <person name="Kosugi Y."/>
            <person name="Izuno A."/>
            <person name="Isagi Y."/>
            <person name="Lee S.L."/>
            <person name="Shimizu K.K."/>
        </authorList>
    </citation>
    <scope>NUCLEOTIDE SEQUENCE [LARGE SCALE GENOMIC DNA]</scope>
    <source>
        <strain evidence="2">214</strain>
    </source>
</reference>
<dbReference type="EMBL" id="BPVZ01000052">
    <property type="protein sequence ID" value="GKV19327.1"/>
    <property type="molecule type" value="Genomic_DNA"/>
</dbReference>
<comment type="caution">
    <text evidence="2">The sequence shown here is derived from an EMBL/GenBank/DDBJ whole genome shotgun (WGS) entry which is preliminary data.</text>
</comment>
<feature type="chain" id="PRO_5043674840" evidence="1">
    <location>
        <begin position="25"/>
        <end position="68"/>
    </location>
</feature>
<evidence type="ECO:0000256" key="1">
    <source>
        <dbReference type="SAM" id="SignalP"/>
    </source>
</evidence>
<evidence type="ECO:0000313" key="3">
    <source>
        <dbReference type="Proteomes" id="UP001054252"/>
    </source>
</evidence>
<keyword evidence="3" id="KW-1185">Reference proteome</keyword>
<dbReference type="Proteomes" id="UP001054252">
    <property type="component" value="Unassembled WGS sequence"/>
</dbReference>
<protein>
    <submittedName>
        <fullName evidence="2">Uncharacterized protein</fullName>
    </submittedName>
</protein>
<sequence length="68" mass="7761">MRWGGTGVWSASHLLSICLMLVSSEFYTRQLQISIYTQRLVDGKPNLPTVAVFNNSYQAMDSYEDKQN</sequence>
<organism evidence="2 3">
    <name type="scientific">Rubroshorea leprosula</name>
    <dbReference type="NCBI Taxonomy" id="152421"/>
    <lineage>
        <taxon>Eukaryota</taxon>
        <taxon>Viridiplantae</taxon>
        <taxon>Streptophyta</taxon>
        <taxon>Embryophyta</taxon>
        <taxon>Tracheophyta</taxon>
        <taxon>Spermatophyta</taxon>
        <taxon>Magnoliopsida</taxon>
        <taxon>eudicotyledons</taxon>
        <taxon>Gunneridae</taxon>
        <taxon>Pentapetalae</taxon>
        <taxon>rosids</taxon>
        <taxon>malvids</taxon>
        <taxon>Malvales</taxon>
        <taxon>Dipterocarpaceae</taxon>
        <taxon>Rubroshorea</taxon>
    </lineage>
</organism>
<feature type="signal peptide" evidence="1">
    <location>
        <begin position="1"/>
        <end position="24"/>
    </location>
</feature>
<gene>
    <name evidence="2" type="ORF">SLEP1_g29607</name>
</gene>